<dbReference type="STRING" id="1211777.BN77_2504"/>
<dbReference type="RefSeq" id="WP_007532014.1">
    <property type="nucleotide sequence ID" value="NZ_HF536772.1"/>
</dbReference>
<dbReference type="InterPro" id="IPR005530">
    <property type="entry name" value="SPW"/>
</dbReference>
<dbReference type="eggNOG" id="ENOG50312DZ">
    <property type="taxonomic scope" value="Bacteria"/>
</dbReference>
<sequence length="121" mass="12832">MNEPGWQDPIMVTLGTFVFALPWLLPTTFGDPMEGDTTAWAFLLTGLATGLVAVAGIVLPGKWEAIVEFALGIWFMALPWVAKPSTEPTAATWAAVVVGGVMAVLSGVSAFSARGRRPKKE</sequence>
<protein>
    <recommendedName>
        <fullName evidence="2">SPW repeat-containing integral membrane domain-containing protein</fullName>
    </recommendedName>
</protein>
<gene>
    <name evidence="3" type="ORF">BN77_2504</name>
</gene>
<organism evidence="3 4">
    <name type="scientific">Rhizobium mesoamericanum STM3625</name>
    <dbReference type="NCBI Taxonomy" id="1211777"/>
    <lineage>
        <taxon>Bacteria</taxon>
        <taxon>Pseudomonadati</taxon>
        <taxon>Pseudomonadota</taxon>
        <taxon>Alphaproteobacteria</taxon>
        <taxon>Hyphomicrobiales</taxon>
        <taxon>Rhizobiaceae</taxon>
        <taxon>Rhizobium/Agrobacterium group</taxon>
        <taxon>Rhizobium</taxon>
    </lineage>
</organism>
<dbReference type="EMBL" id="CANI01000014">
    <property type="protein sequence ID" value="CCM75356.1"/>
    <property type="molecule type" value="Genomic_DNA"/>
</dbReference>
<evidence type="ECO:0000313" key="4">
    <source>
        <dbReference type="Proteomes" id="UP000009319"/>
    </source>
</evidence>
<evidence type="ECO:0000256" key="1">
    <source>
        <dbReference type="SAM" id="Phobius"/>
    </source>
</evidence>
<keyword evidence="1" id="KW-1133">Transmembrane helix</keyword>
<dbReference type="AlphaFoldDB" id="K0PFT4"/>
<keyword evidence="1" id="KW-0812">Transmembrane</keyword>
<keyword evidence="4" id="KW-1185">Reference proteome</keyword>
<keyword evidence="1" id="KW-0472">Membrane</keyword>
<reference evidence="3 4" key="1">
    <citation type="journal article" date="2013" name="Genome Announc.">
        <title>Draft Genome Sequence of Rhizobium mesoamericanum STM3625, a Nitrogen-Fixing Symbiont of Mimosa pudica Isolated in French Guiana (South America).</title>
        <authorList>
            <person name="Moulin L."/>
            <person name="Mornico D."/>
            <person name="Melkonian R."/>
            <person name="Klonowska A."/>
        </authorList>
    </citation>
    <scope>NUCLEOTIDE SEQUENCE [LARGE SCALE GENOMIC DNA]</scope>
    <source>
        <strain evidence="3 4">STM3625</strain>
    </source>
</reference>
<name>K0PFT4_9HYPH</name>
<dbReference type="HOGENOM" id="CLU_2036137_0_0_5"/>
<feature type="transmembrane region" description="Helical" evidence="1">
    <location>
        <begin position="94"/>
        <end position="113"/>
    </location>
</feature>
<evidence type="ECO:0000259" key="2">
    <source>
        <dbReference type="Pfam" id="PF03779"/>
    </source>
</evidence>
<comment type="caution">
    <text evidence="3">The sequence shown here is derived from an EMBL/GenBank/DDBJ whole genome shotgun (WGS) entry which is preliminary data.</text>
</comment>
<feature type="transmembrane region" description="Helical" evidence="1">
    <location>
        <begin position="40"/>
        <end position="59"/>
    </location>
</feature>
<dbReference type="Proteomes" id="UP000009319">
    <property type="component" value="Unassembled WGS sequence"/>
</dbReference>
<feature type="domain" description="SPW repeat-containing integral membrane" evidence="2">
    <location>
        <begin position="6"/>
        <end position="106"/>
    </location>
</feature>
<proteinExistence type="predicted"/>
<evidence type="ECO:0000313" key="3">
    <source>
        <dbReference type="EMBL" id="CCM75356.1"/>
    </source>
</evidence>
<dbReference type="Pfam" id="PF03779">
    <property type="entry name" value="SPW"/>
    <property type="match status" value="1"/>
</dbReference>
<accession>K0PFT4</accession>